<dbReference type="GO" id="GO:0001508">
    <property type="term" value="P:action potential"/>
    <property type="evidence" value="ECO:0007669"/>
    <property type="project" value="TreeGrafter"/>
</dbReference>
<feature type="transmembrane region" description="Helical" evidence="8">
    <location>
        <begin position="130"/>
        <end position="151"/>
    </location>
</feature>
<evidence type="ECO:0000256" key="8">
    <source>
        <dbReference type="SAM" id="Phobius"/>
    </source>
</evidence>
<evidence type="ECO:0000256" key="6">
    <source>
        <dbReference type="ARBA" id="ARBA00023136"/>
    </source>
</evidence>
<keyword evidence="6 8" id="KW-0472">Membrane</keyword>
<proteinExistence type="predicted"/>
<dbReference type="GO" id="GO:0008076">
    <property type="term" value="C:voltage-gated potassium channel complex"/>
    <property type="evidence" value="ECO:0007669"/>
    <property type="project" value="InterPro"/>
</dbReference>
<organism evidence="10">
    <name type="scientific">bioreactor metagenome</name>
    <dbReference type="NCBI Taxonomy" id="1076179"/>
    <lineage>
        <taxon>unclassified sequences</taxon>
        <taxon>metagenomes</taxon>
        <taxon>ecological metagenomes</taxon>
    </lineage>
</organism>
<evidence type="ECO:0000313" key="10">
    <source>
        <dbReference type="EMBL" id="MPM15265.1"/>
    </source>
</evidence>
<feature type="transmembrane region" description="Helical" evidence="8">
    <location>
        <begin position="38"/>
        <end position="55"/>
    </location>
</feature>
<feature type="transmembrane region" description="Helical" evidence="8">
    <location>
        <begin position="184"/>
        <end position="209"/>
    </location>
</feature>
<dbReference type="Gene3D" id="1.10.287.70">
    <property type="match status" value="1"/>
</dbReference>
<dbReference type="PRINTS" id="PR00169">
    <property type="entry name" value="KCHANNEL"/>
</dbReference>
<dbReference type="EMBL" id="VSSQ01002415">
    <property type="protein sequence ID" value="MPM15265.1"/>
    <property type="molecule type" value="Genomic_DNA"/>
</dbReference>
<dbReference type="Pfam" id="PF07885">
    <property type="entry name" value="Ion_trans_2"/>
    <property type="match status" value="1"/>
</dbReference>
<keyword evidence="4 8" id="KW-1133">Transmembrane helix</keyword>
<dbReference type="InterPro" id="IPR013099">
    <property type="entry name" value="K_chnl_dom"/>
</dbReference>
<dbReference type="GO" id="GO:0005249">
    <property type="term" value="F:voltage-gated potassium channel activity"/>
    <property type="evidence" value="ECO:0007669"/>
    <property type="project" value="InterPro"/>
</dbReference>
<keyword evidence="2" id="KW-0813">Transport</keyword>
<accession>A0A644XGB0</accession>
<evidence type="ECO:0000259" key="9">
    <source>
        <dbReference type="Pfam" id="PF07885"/>
    </source>
</evidence>
<protein>
    <recommendedName>
        <fullName evidence="9">Potassium channel domain-containing protein</fullName>
    </recommendedName>
</protein>
<evidence type="ECO:0000256" key="2">
    <source>
        <dbReference type="ARBA" id="ARBA00022448"/>
    </source>
</evidence>
<dbReference type="PANTHER" id="PTHR11537">
    <property type="entry name" value="VOLTAGE-GATED POTASSIUM CHANNEL"/>
    <property type="match status" value="1"/>
</dbReference>
<keyword evidence="5" id="KW-0406">Ion transport</keyword>
<sequence>MQKRLVYDIFIGLLSLMGAIMIILELMYKLPISVVETFYYINLIICYIFFMDYIIRLGLSKNKMNFIINNLVDLISIIPVFGISKMIYTLNIGMVIDLKLLIKITKVVILIIFIIKFKNKIRESVKINKFNYMLVLTTIIIVLAAVIIALLENMSFGDAIWWSFVTFTTVGYGDVLLTTNSGRLVAILLMIFGIGFIGVTTSTIAAYIINNDGRKKRKRDFKDETIDFIKYKIDNLDSLSDSELDNIYKTLKTLKSNNKEK</sequence>
<dbReference type="InterPro" id="IPR028325">
    <property type="entry name" value="VG_K_chnl"/>
</dbReference>
<dbReference type="PANTHER" id="PTHR11537:SF254">
    <property type="entry name" value="POTASSIUM VOLTAGE-GATED CHANNEL PROTEIN SHAB"/>
    <property type="match status" value="1"/>
</dbReference>
<dbReference type="SUPFAM" id="SSF81324">
    <property type="entry name" value="Voltage-gated potassium channels"/>
    <property type="match status" value="1"/>
</dbReference>
<dbReference type="InterPro" id="IPR027359">
    <property type="entry name" value="Volt_channel_dom_sf"/>
</dbReference>
<evidence type="ECO:0000256" key="4">
    <source>
        <dbReference type="ARBA" id="ARBA00022989"/>
    </source>
</evidence>
<gene>
    <name evidence="10" type="ORF">SDC9_61633</name>
</gene>
<comment type="caution">
    <text evidence="10">The sequence shown here is derived from an EMBL/GenBank/DDBJ whole genome shotgun (WGS) entry which is preliminary data.</text>
</comment>
<evidence type="ECO:0000256" key="3">
    <source>
        <dbReference type="ARBA" id="ARBA00022692"/>
    </source>
</evidence>
<evidence type="ECO:0000256" key="1">
    <source>
        <dbReference type="ARBA" id="ARBA00004141"/>
    </source>
</evidence>
<keyword evidence="7" id="KW-0407">Ion channel</keyword>
<dbReference type="AlphaFoldDB" id="A0A644XGB0"/>
<name>A0A644XGB0_9ZZZZ</name>
<keyword evidence="3 8" id="KW-0812">Transmembrane</keyword>
<reference evidence="10" key="1">
    <citation type="submission" date="2019-08" db="EMBL/GenBank/DDBJ databases">
        <authorList>
            <person name="Kucharzyk K."/>
            <person name="Murdoch R.W."/>
            <person name="Higgins S."/>
            <person name="Loffler F."/>
        </authorList>
    </citation>
    <scope>NUCLEOTIDE SEQUENCE</scope>
</reference>
<feature type="transmembrane region" description="Helical" evidence="8">
    <location>
        <begin position="5"/>
        <end position="26"/>
    </location>
</feature>
<feature type="transmembrane region" description="Helical" evidence="8">
    <location>
        <begin position="67"/>
        <end position="88"/>
    </location>
</feature>
<dbReference type="Gene3D" id="1.20.120.350">
    <property type="entry name" value="Voltage-gated potassium channels. Chain C"/>
    <property type="match status" value="1"/>
</dbReference>
<feature type="domain" description="Potassium channel" evidence="9">
    <location>
        <begin position="137"/>
        <end position="209"/>
    </location>
</feature>
<evidence type="ECO:0000256" key="5">
    <source>
        <dbReference type="ARBA" id="ARBA00023065"/>
    </source>
</evidence>
<evidence type="ECO:0000256" key="7">
    <source>
        <dbReference type="ARBA" id="ARBA00023303"/>
    </source>
</evidence>
<feature type="transmembrane region" description="Helical" evidence="8">
    <location>
        <begin position="100"/>
        <end position="118"/>
    </location>
</feature>
<comment type="subcellular location">
    <subcellularLocation>
        <location evidence="1">Membrane</location>
        <topology evidence="1">Multi-pass membrane protein</topology>
    </subcellularLocation>
</comment>